<evidence type="ECO:0000256" key="2">
    <source>
        <dbReference type="ARBA" id="ARBA00022676"/>
    </source>
</evidence>
<comment type="caution">
    <text evidence="5">The sequence shown here is derived from an EMBL/GenBank/DDBJ whole genome shotgun (WGS) entry which is preliminary data.</text>
</comment>
<name>A0A210P5X9_9LACO</name>
<dbReference type="Pfam" id="PF00535">
    <property type="entry name" value="Glycos_transf_2"/>
    <property type="match status" value="1"/>
</dbReference>
<evidence type="ECO:0000313" key="6">
    <source>
        <dbReference type="Proteomes" id="UP000196649"/>
    </source>
</evidence>
<dbReference type="InterPro" id="IPR050834">
    <property type="entry name" value="Glycosyltransf_2"/>
</dbReference>
<dbReference type="AlphaFoldDB" id="A0A210P5X9"/>
<reference evidence="5 6" key="1">
    <citation type="submission" date="2017-03" db="EMBL/GenBank/DDBJ databases">
        <title>Genome sequence of Lactobacillus kimchii KACC 12383.</title>
        <authorList>
            <person name="Chun J."/>
        </authorList>
    </citation>
    <scope>NUCLEOTIDE SEQUENCE [LARGE SCALE GENOMIC DNA]</scope>
    <source>
        <strain evidence="5 6">KACC 12383</strain>
    </source>
</reference>
<accession>A0A210P5X9</accession>
<dbReference type="InterPro" id="IPR029044">
    <property type="entry name" value="Nucleotide-diphossugar_trans"/>
</dbReference>
<dbReference type="PANTHER" id="PTHR43685:SF5">
    <property type="entry name" value="GLYCOSYLTRANSFERASE EPSE-RELATED"/>
    <property type="match status" value="1"/>
</dbReference>
<evidence type="ECO:0000313" key="5">
    <source>
        <dbReference type="EMBL" id="OWF31895.1"/>
    </source>
</evidence>
<comment type="similarity">
    <text evidence="1">Belongs to the glycosyltransferase 2 family.</text>
</comment>
<proteinExistence type="inferred from homology"/>
<dbReference type="RefSeq" id="WP_054643345.1">
    <property type="nucleotide sequence ID" value="NZ_LNUB01000005.1"/>
</dbReference>
<gene>
    <name evidence="5" type="primary">epsE</name>
    <name evidence="5" type="ORF">LKACC12383_02588</name>
</gene>
<evidence type="ECO:0000256" key="3">
    <source>
        <dbReference type="ARBA" id="ARBA00022679"/>
    </source>
</evidence>
<dbReference type="Proteomes" id="UP000196649">
    <property type="component" value="Unassembled WGS sequence"/>
</dbReference>
<sequence length="283" mass="32702">MITDSEEYTYTGLMSVYARENPTLFENALTSILNQTIRPDYFLLVKDGMLTDELENTIKMAKDKFEHCGIRFIQLQNKQNLGLGASLNRGLMACPTEFVARFDSDDVNIDLRMEKTMNAFRENPRLVIVGSQIFEFNTDESHPLDVKNVPTSNDDIKRCSVKRNPFNHMSVTFRKSVISKVGGYIDVPLFEDYFLWIRVIHSKYPVLNLDDILVKAHVDGCFTSKRGGFHYLLKEINFQNLLLKGHYIGIFQYVYNVVVRGSIRILPSKVLRLIYLHLRNTSK</sequence>
<feature type="domain" description="Glycosyltransferase 2-like" evidence="4">
    <location>
        <begin position="19"/>
        <end position="176"/>
    </location>
</feature>
<dbReference type="GO" id="GO:0016757">
    <property type="term" value="F:glycosyltransferase activity"/>
    <property type="evidence" value="ECO:0007669"/>
    <property type="project" value="UniProtKB-KW"/>
</dbReference>
<dbReference type="EC" id="2.4.-.-" evidence="5"/>
<dbReference type="PANTHER" id="PTHR43685">
    <property type="entry name" value="GLYCOSYLTRANSFERASE"/>
    <property type="match status" value="1"/>
</dbReference>
<keyword evidence="3 5" id="KW-0808">Transferase</keyword>
<protein>
    <submittedName>
        <fullName evidence="5">UDP-Gal:alpha-D-GlcNAc-diphosphoundecaprenol beta-1,3-galactosyltransferase</fullName>
        <ecNumber evidence="5">2.4.-.-</ecNumber>
    </submittedName>
</protein>
<dbReference type="SUPFAM" id="SSF53448">
    <property type="entry name" value="Nucleotide-diphospho-sugar transferases"/>
    <property type="match status" value="1"/>
</dbReference>
<evidence type="ECO:0000256" key="1">
    <source>
        <dbReference type="ARBA" id="ARBA00006739"/>
    </source>
</evidence>
<dbReference type="Gene3D" id="3.90.550.10">
    <property type="entry name" value="Spore Coat Polysaccharide Biosynthesis Protein SpsA, Chain A"/>
    <property type="match status" value="1"/>
</dbReference>
<dbReference type="EMBL" id="MXAL01000017">
    <property type="protein sequence ID" value="OWF31895.1"/>
    <property type="molecule type" value="Genomic_DNA"/>
</dbReference>
<keyword evidence="2 5" id="KW-0328">Glycosyltransferase</keyword>
<dbReference type="InterPro" id="IPR001173">
    <property type="entry name" value="Glyco_trans_2-like"/>
</dbReference>
<evidence type="ECO:0000259" key="4">
    <source>
        <dbReference type="Pfam" id="PF00535"/>
    </source>
</evidence>
<organism evidence="5 6">
    <name type="scientific">Companilactobacillus kimchii</name>
    <dbReference type="NCBI Taxonomy" id="2801452"/>
    <lineage>
        <taxon>Bacteria</taxon>
        <taxon>Bacillati</taxon>
        <taxon>Bacillota</taxon>
        <taxon>Bacilli</taxon>
        <taxon>Lactobacillales</taxon>
        <taxon>Lactobacillaceae</taxon>
        <taxon>Companilactobacillus</taxon>
    </lineage>
</organism>